<feature type="compositionally biased region" description="Low complexity" evidence="1">
    <location>
        <begin position="41"/>
        <end position="61"/>
    </location>
</feature>
<comment type="caution">
    <text evidence="3">The sequence shown here is derived from an EMBL/GenBank/DDBJ whole genome shotgun (WGS) entry which is preliminary data.</text>
</comment>
<feature type="transmembrane region" description="Helical" evidence="2">
    <location>
        <begin position="353"/>
        <end position="374"/>
    </location>
</feature>
<feature type="region of interest" description="Disordered" evidence="1">
    <location>
        <begin position="1"/>
        <end position="282"/>
    </location>
</feature>
<feature type="compositionally biased region" description="Basic and acidic residues" evidence="1">
    <location>
        <begin position="117"/>
        <end position="127"/>
    </location>
</feature>
<keyword evidence="4" id="KW-1185">Reference proteome</keyword>
<dbReference type="EMBL" id="SDPP02000005">
    <property type="protein sequence ID" value="KAA1373783.1"/>
    <property type="molecule type" value="Genomic_DNA"/>
</dbReference>
<keyword evidence="2" id="KW-0812">Transmembrane</keyword>
<feature type="compositionally biased region" description="Basic and acidic residues" evidence="1">
    <location>
        <begin position="197"/>
        <end position="226"/>
    </location>
</feature>
<sequence>MALEASAAEPGREVSDAPADRRAGRSSRREAKLAVRRQRATAKQAAADARARARALAAATKAAERVDSARADEIAPEVRESAEPDGASALADGTAAPAEEHDEPPVADFTGGPAVQPDEHPSTDDTQIRPGEQMVVEQPLHEEQAEDVVADEEPRREAEAPRHTELEAPLAHALARAAQFERENEAARQAAAEEAELQARAEADKPPREGRSEAKALRRSAKESKRAATPPRRTAKTSQRPAKDDHIVEPPREPKVPLRERLVKRRTDGKGSPTAAAPATPRGSRVVSAVAGLIGALGLICSVVLAFGALLVALDETGSGVYDTVSSVCDALVGPARDIVSFSGSNAAMKEALVAWGAGAIVYLVVGIAAQTVLRSRIDD</sequence>
<proteinExistence type="predicted"/>
<feature type="compositionally biased region" description="Basic and acidic residues" evidence="1">
    <location>
        <begin position="152"/>
        <end position="166"/>
    </location>
</feature>
<keyword evidence="2" id="KW-1133">Transmembrane helix</keyword>
<evidence type="ECO:0000313" key="4">
    <source>
        <dbReference type="Proteomes" id="UP001515100"/>
    </source>
</evidence>
<organism evidence="3 4">
    <name type="scientific">Aeromicrobium fastidiosum</name>
    <dbReference type="NCBI Taxonomy" id="52699"/>
    <lineage>
        <taxon>Bacteria</taxon>
        <taxon>Bacillati</taxon>
        <taxon>Actinomycetota</taxon>
        <taxon>Actinomycetes</taxon>
        <taxon>Propionibacteriales</taxon>
        <taxon>Nocardioidaceae</taxon>
        <taxon>Aeromicrobium</taxon>
    </lineage>
</organism>
<feature type="compositionally biased region" description="Basic and acidic residues" evidence="1">
    <location>
        <begin position="62"/>
        <end position="82"/>
    </location>
</feature>
<reference evidence="3" key="1">
    <citation type="submission" date="2019-09" db="EMBL/GenBank/DDBJ databases">
        <authorList>
            <person name="Li J."/>
        </authorList>
    </citation>
    <scope>NUCLEOTIDE SEQUENCE [LARGE SCALE GENOMIC DNA]</scope>
    <source>
        <strain evidence="3">NRBC 14897</strain>
    </source>
</reference>
<evidence type="ECO:0000256" key="1">
    <source>
        <dbReference type="SAM" id="MobiDB-lite"/>
    </source>
</evidence>
<dbReference type="OrthoDB" id="3749070at2"/>
<gene>
    <name evidence="3" type="ORF">ESP62_017720</name>
</gene>
<feature type="compositionally biased region" description="Basic and acidic residues" evidence="1">
    <location>
        <begin position="10"/>
        <end position="33"/>
    </location>
</feature>
<name>A0A641AJQ2_9ACTN</name>
<feature type="transmembrane region" description="Helical" evidence="2">
    <location>
        <begin position="290"/>
        <end position="314"/>
    </location>
</feature>
<evidence type="ECO:0000313" key="3">
    <source>
        <dbReference type="EMBL" id="KAA1373783.1"/>
    </source>
</evidence>
<dbReference type="RefSeq" id="WP_129184888.1">
    <property type="nucleotide sequence ID" value="NZ_JAGIOG010000001.1"/>
</dbReference>
<dbReference type="Proteomes" id="UP001515100">
    <property type="component" value="Unassembled WGS sequence"/>
</dbReference>
<accession>A0A641AJQ2</accession>
<feature type="compositionally biased region" description="Basic and acidic residues" evidence="1">
    <location>
        <begin position="241"/>
        <end position="269"/>
    </location>
</feature>
<feature type="compositionally biased region" description="Low complexity" evidence="1">
    <location>
        <begin position="167"/>
        <end position="178"/>
    </location>
</feature>
<dbReference type="AlphaFoldDB" id="A0A641AJQ2"/>
<protein>
    <submittedName>
        <fullName evidence="3">Uncharacterized protein</fullName>
    </submittedName>
</protein>
<evidence type="ECO:0000256" key="2">
    <source>
        <dbReference type="SAM" id="Phobius"/>
    </source>
</evidence>
<keyword evidence="2" id="KW-0472">Membrane</keyword>